<dbReference type="EMBL" id="BATL01000035">
    <property type="protein sequence ID" value="GAD76023.1"/>
    <property type="molecule type" value="Genomic_DNA"/>
</dbReference>
<reference evidence="1 2" key="1">
    <citation type="submission" date="2013-09" db="EMBL/GenBank/DDBJ databases">
        <title>Whole genome shotgun sequence of Vibrio azureus NBRC 104587.</title>
        <authorList>
            <person name="Isaki S."/>
            <person name="Hosoyama A."/>
            <person name="Numata M."/>
            <person name="Hashimoto M."/>
            <person name="Hosoyama Y."/>
            <person name="Tsuchikane K."/>
            <person name="Noguchi M."/>
            <person name="Hirakata S."/>
            <person name="Ichikawa N."/>
            <person name="Ohji S."/>
            <person name="Yamazoe A."/>
            <person name="Fujita N."/>
        </authorList>
    </citation>
    <scope>NUCLEOTIDE SEQUENCE [LARGE SCALE GENOMIC DNA]</scope>
    <source>
        <strain evidence="1 2">NBRC 104587</strain>
    </source>
</reference>
<evidence type="ECO:0000313" key="1">
    <source>
        <dbReference type="EMBL" id="GAD76023.1"/>
    </source>
</evidence>
<proteinExistence type="predicted"/>
<dbReference type="AlphaFoldDB" id="U3CCD6"/>
<protein>
    <submittedName>
        <fullName evidence="1">Uncharacterized protein</fullName>
    </submittedName>
</protein>
<dbReference type="Proteomes" id="UP000016567">
    <property type="component" value="Unassembled WGS sequence"/>
</dbReference>
<accession>U3CCD6</accession>
<keyword evidence="2" id="KW-1185">Reference proteome</keyword>
<dbReference type="eggNOG" id="ENOG503084I">
    <property type="taxonomic scope" value="Bacteria"/>
</dbReference>
<gene>
    <name evidence="1" type="ORF">VAZ01S_035_00310</name>
</gene>
<name>U3CCD6_9VIBR</name>
<organism evidence="1 2">
    <name type="scientific">Vibrio azureus NBRC 104587</name>
    <dbReference type="NCBI Taxonomy" id="1219077"/>
    <lineage>
        <taxon>Bacteria</taxon>
        <taxon>Pseudomonadati</taxon>
        <taxon>Pseudomonadota</taxon>
        <taxon>Gammaproteobacteria</taxon>
        <taxon>Vibrionales</taxon>
        <taxon>Vibrionaceae</taxon>
        <taxon>Vibrio</taxon>
    </lineage>
</organism>
<evidence type="ECO:0000313" key="2">
    <source>
        <dbReference type="Proteomes" id="UP000016567"/>
    </source>
</evidence>
<comment type="caution">
    <text evidence="1">The sequence shown here is derived from an EMBL/GenBank/DDBJ whole genome shotgun (WGS) entry which is preliminary data.</text>
</comment>
<sequence length="193" mass="21709">MFAVFIVIIALFFVVIVVLGPSDYPSESGDQYHIIVSKMDPQTSQHKRRIKHLSATSSSQSRSVLEIEPVSLLKQYHGVFSLDLSSSDRIVVGSTINLQLPDEKLQLKVVDVYPDENRWVYEFLGEEGANSLLVYFPQSGRAYVRLETKTMLFETDLDTNGVGYFYNLKEAAIDGVAASYKDDEIVPLMFDQG</sequence>